<dbReference type="InterPro" id="IPR031974">
    <property type="entry name" value="PDCD7"/>
</dbReference>
<evidence type="ECO:0008006" key="4">
    <source>
        <dbReference type="Google" id="ProtNLM"/>
    </source>
</evidence>
<proteinExistence type="predicted"/>
<evidence type="ECO:0000313" key="2">
    <source>
        <dbReference type="EMBL" id="KAG5849064.1"/>
    </source>
</evidence>
<protein>
    <recommendedName>
        <fullName evidence="4">Programmed cell death protein 7</fullName>
    </recommendedName>
</protein>
<accession>A0A9D3MHI5</accession>
<dbReference type="PANTHER" id="PTHR48190:SF2">
    <property type="entry name" value="PROGRAMMED CELL DEATH PROTEIN 7"/>
    <property type="match status" value="1"/>
</dbReference>
<dbReference type="GO" id="GO:0005689">
    <property type="term" value="C:U12-type spliceosomal complex"/>
    <property type="evidence" value="ECO:0007669"/>
    <property type="project" value="TreeGrafter"/>
</dbReference>
<evidence type="ECO:0000256" key="1">
    <source>
        <dbReference type="SAM" id="MobiDB-lite"/>
    </source>
</evidence>
<dbReference type="Pfam" id="PF16021">
    <property type="entry name" value="PDCD7"/>
    <property type="match status" value="1"/>
</dbReference>
<evidence type="ECO:0000313" key="3">
    <source>
        <dbReference type="Proteomes" id="UP001044222"/>
    </source>
</evidence>
<feature type="region of interest" description="Disordered" evidence="1">
    <location>
        <begin position="82"/>
        <end position="103"/>
    </location>
</feature>
<organism evidence="2 3">
    <name type="scientific">Anguilla anguilla</name>
    <name type="common">European freshwater eel</name>
    <name type="synonym">Muraena anguilla</name>
    <dbReference type="NCBI Taxonomy" id="7936"/>
    <lineage>
        <taxon>Eukaryota</taxon>
        <taxon>Metazoa</taxon>
        <taxon>Chordata</taxon>
        <taxon>Craniata</taxon>
        <taxon>Vertebrata</taxon>
        <taxon>Euteleostomi</taxon>
        <taxon>Actinopterygii</taxon>
        <taxon>Neopterygii</taxon>
        <taxon>Teleostei</taxon>
        <taxon>Anguilliformes</taxon>
        <taxon>Anguillidae</taxon>
        <taxon>Anguilla</taxon>
    </lineage>
</organism>
<reference evidence="2" key="1">
    <citation type="submission" date="2021-01" db="EMBL/GenBank/DDBJ databases">
        <title>A chromosome-scale assembly of European eel, Anguilla anguilla.</title>
        <authorList>
            <person name="Henkel C."/>
            <person name="Jong-Raadsen S.A."/>
            <person name="Dufour S."/>
            <person name="Weltzien F.-A."/>
            <person name="Palstra A.P."/>
            <person name="Pelster B."/>
            <person name="Spaink H.P."/>
            <person name="Van Den Thillart G.E."/>
            <person name="Jansen H."/>
            <person name="Zahm M."/>
            <person name="Klopp C."/>
            <person name="Cedric C."/>
            <person name="Louis A."/>
            <person name="Berthelot C."/>
            <person name="Parey E."/>
            <person name="Roest Crollius H."/>
            <person name="Montfort J."/>
            <person name="Robinson-Rechavi M."/>
            <person name="Bucao C."/>
            <person name="Bouchez O."/>
            <person name="Gislard M."/>
            <person name="Lluch J."/>
            <person name="Milhes M."/>
            <person name="Lampietro C."/>
            <person name="Lopez Roques C."/>
            <person name="Donnadieu C."/>
            <person name="Braasch I."/>
            <person name="Desvignes T."/>
            <person name="Postlethwait J."/>
            <person name="Bobe J."/>
            <person name="Guiguen Y."/>
            <person name="Dirks R."/>
        </authorList>
    </citation>
    <scope>NUCLEOTIDE SEQUENCE</scope>
    <source>
        <strain evidence="2">Tag_6206</strain>
        <tissue evidence="2">Liver</tissue>
    </source>
</reference>
<dbReference type="EMBL" id="JAFIRN010000005">
    <property type="protein sequence ID" value="KAG5849064.1"/>
    <property type="molecule type" value="Genomic_DNA"/>
</dbReference>
<dbReference type="PANTHER" id="PTHR48190">
    <property type="entry name" value="PROGRAMMED CELL DEATH PROTEIN 7"/>
    <property type="match status" value="1"/>
</dbReference>
<comment type="caution">
    <text evidence="2">The sequence shown here is derived from an EMBL/GenBank/DDBJ whole genome shotgun (WGS) entry which is preliminary data.</text>
</comment>
<keyword evidence="3" id="KW-1185">Reference proteome</keyword>
<dbReference type="InterPro" id="IPR052831">
    <property type="entry name" value="Apoptosis_promoter"/>
</dbReference>
<gene>
    <name evidence="2" type="ORF">ANANG_G00106080</name>
</gene>
<name>A0A9D3MHI5_ANGAN</name>
<dbReference type="Proteomes" id="UP001044222">
    <property type="component" value="Unassembled WGS sequence"/>
</dbReference>
<feature type="compositionally biased region" description="Basic and acidic residues" evidence="1">
    <location>
        <begin position="88"/>
        <end position="103"/>
    </location>
</feature>
<sequence length="187" mass="22057">MAADSVLSEVRKKQADAKRMLDILRSLEKLRKLRKEAAGRKGIFPEKEADEVFEGHVERLRKLIRKRTTVYDAEEKALRVMLEGEQEEERKKEQEKRQKKEREKFLQKKWEVETMLFGAEMHPDHPLQPFKQCYTQAEHSLHALIQIRREWDAYLVPADHPDGSFIPQGWVLPEPPSDETWASALEK</sequence>
<dbReference type="AlphaFoldDB" id="A0A9D3MHI5"/>